<evidence type="ECO:0000256" key="5">
    <source>
        <dbReference type="ARBA" id="ARBA00022833"/>
    </source>
</evidence>
<dbReference type="Gene3D" id="3.30.160.60">
    <property type="entry name" value="Classic Zinc Finger"/>
    <property type="match status" value="4"/>
</dbReference>
<dbReference type="AlphaFoldDB" id="A0A2I2G9H0"/>
<dbReference type="GO" id="GO:0008270">
    <property type="term" value="F:zinc ion binding"/>
    <property type="evidence" value="ECO:0007669"/>
    <property type="project" value="UniProtKB-KW"/>
</dbReference>
<comment type="caution">
    <text evidence="12">The sequence shown here is derived from an EMBL/GenBank/DDBJ whole genome shotgun (WGS) entry which is preliminary data.</text>
</comment>
<dbReference type="PROSITE" id="PS50157">
    <property type="entry name" value="ZINC_FINGER_C2H2_2"/>
    <property type="match status" value="4"/>
</dbReference>
<dbReference type="EMBL" id="MSFO01000004">
    <property type="protein sequence ID" value="PLB49529.1"/>
    <property type="molecule type" value="Genomic_DNA"/>
</dbReference>
<dbReference type="GO" id="GO:0005634">
    <property type="term" value="C:nucleus"/>
    <property type="evidence" value="ECO:0007669"/>
    <property type="project" value="UniProtKB-SubCell"/>
</dbReference>
<feature type="domain" description="C2H2-type" evidence="11">
    <location>
        <begin position="224"/>
        <end position="253"/>
    </location>
</feature>
<evidence type="ECO:0000313" key="13">
    <source>
        <dbReference type="Proteomes" id="UP000234275"/>
    </source>
</evidence>
<feature type="region of interest" description="Disordered" evidence="10">
    <location>
        <begin position="376"/>
        <end position="443"/>
    </location>
</feature>
<evidence type="ECO:0000256" key="4">
    <source>
        <dbReference type="ARBA" id="ARBA00022771"/>
    </source>
</evidence>
<keyword evidence="4 9" id="KW-0863">Zinc-finger</keyword>
<dbReference type="GeneID" id="36551886"/>
<keyword evidence="7" id="KW-0804">Transcription</keyword>
<dbReference type="FunFam" id="3.30.160.60:FF:000072">
    <property type="entry name" value="zinc finger protein 143 isoform X1"/>
    <property type="match status" value="1"/>
</dbReference>
<feature type="domain" description="C2H2-type" evidence="11">
    <location>
        <begin position="312"/>
        <end position="337"/>
    </location>
</feature>
<keyword evidence="6" id="KW-0805">Transcription regulation</keyword>
<feature type="domain" description="C2H2-type" evidence="11">
    <location>
        <begin position="284"/>
        <end position="311"/>
    </location>
</feature>
<evidence type="ECO:0000259" key="11">
    <source>
        <dbReference type="PROSITE" id="PS50157"/>
    </source>
</evidence>
<accession>A0A2I2G9H0</accession>
<dbReference type="GO" id="GO:0000978">
    <property type="term" value="F:RNA polymerase II cis-regulatory region sequence-specific DNA binding"/>
    <property type="evidence" value="ECO:0007669"/>
    <property type="project" value="UniProtKB-ARBA"/>
</dbReference>
<feature type="compositionally biased region" description="Basic and acidic residues" evidence="10">
    <location>
        <begin position="396"/>
        <end position="416"/>
    </location>
</feature>
<reference evidence="12 13" key="1">
    <citation type="submission" date="2016-12" db="EMBL/GenBank/DDBJ databases">
        <title>The genomes of Aspergillus section Nigri reveals drivers in fungal speciation.</title>
        <authorList>
            <consortium name="DOE Joint Genome Institute"/>
            <person name="Vesth T.C."/>
            <person name="Nybo J."/>
            <person name="Theobald S."/>
            <person name="Brandl J."/>
            <person name="Frisvad J.C."/>
            <person name="Nielsen K.F."/>
            <person name="Lyhne E.K."/>
            <person name="Kogle M.E."/>
            <person name="Kuo A."/>
            <person name="Riley R."/>
            <person name="Clum A."/>
            <person name="Nolan M."/>
            <person name="Lipzen A."/>
            <person name="Salamov A."/>
            <person name="Henrissat B."/>
            <person name="Wiebenga A."/>
            <person name="De Vries R.P."/>
            <person name="Grigoriev I.V."/>
            <person name="Mortensen U.H."/>
            <person name="Andersen M.R."/>
            <person name="Baker S.E."/>
        </authorList>
    </citation>
    <scope>NUCLEOTIDE SEQUENCE [LARGE SCALE GENOMIC DNA]</scope>
    <source>
        <strain evidence="12 13">IBT 23096</strain>
    </source>
</reference>
<dbReference type="SMART" id="SM00355">
    <property type="entry name" value="ZnF_C2H2"/>
    <property type="match status" value="4"/>
</dbReference>
<dbReference type="STRING" id="1392250.A0A2I2G9H0"/>
<keyword evidence="2" id="KW-0479">Metal-binding</keyword>
<feature type="region of interest" description="Disordered" evidence="10">
    <location>
        <begin position="81"/>
        <end position="107"/>
    </location>
</feature>
<keyword evidence="5" id="KW-0862">Zinc</keyword>
<evidence type="ECO:0000256" key="7">
    <source>
        <dbReference type="ARBA" id="ARBA00023163"/>
    </source>
</evidence>
<evidence type="ECO:0000313" key="12">
    <source>
        <dbReference type="EMBL" id="PLB49529.1"/>
    </source>
</evidence>
<dbReference type="FunFam" id="3.30.160.60:FF:000446">
    <property type="entry name" value="Zinc finger protein"/>
    <property type="match status" value="1"/>
</dbReference>
<dbReference type="PANTHER" id="PTHR23235:SF176">
    <property type="entry name" value="C2H2-TYPE DOMAIN-CONTAINING PROTEIN"/>
    <property type="match status" value="1"/>
</dbReference>
<comment type="subcellular location">
    <subcellularLocation>
        <location evidence="1">Nucleus</location>
    </subcellularLocation>
</comment>
<evidence type="ECO:0000256" key="3">
    <source>
        <dbReference type="ARBA" id="ARBA00022737"/>
    </source>
</evidence>
<protein>
    <submittedName>
        <fullName evidence="12">Putative C2H2 transcription factor</fullName>
    </submittedName>
</protein>
<feature type="domain" description="C2H2-type" evidence="11">
    <location>
        <begin position="254"/>
        <end position="283"/>
    </location>
</feature>
<dbReference type="RefSeq" id="XP_024704831.1">
    <property type="nucleotide sequence ID" value="XM_024844186.1"/>
</dbReference>
<evidence type="ECO:0000256" key="8">
    <source>
        <dbReference type="ARBA" id="ARBA00023242"/>
    </source>
</evidence>
<dbReference type="PANTHER" id="PTHR23235">
    <property type="entry name" value="KRUEPPEL-LIKE TRANSCRIPTION FACTOR"/>
    <property type="match status" value="1"/>
</dbReference>
<keyword evidence="3" id="KW-0677">Repeat</keyword>
<proteinExistence type="predicted"/>
<feature type="compositionally biased region" description="Low complexity" evidence="10">
    <location>
        <begin position="417"/>
        <end position="427"/>
    </location>
</feature>
<dbReference type="SUPFAM" id="SSF57667">
    <property type="entry name" value="beta-beta-alpha zinc fingers"/>
    <property type="match status" value="2"/>
</dbReference>
<dbReference type="PROSITE" id="PS00028">
    <property type="entry name" value="ZINC_FINGER_C2H2_1"/>
    <property type="match status" value="4"/>
</dbReference>
<dbReference type="Proteomes" id="UP000234275">
    <property type="component" value="Unassembled WGS sequence"/>
</dbReference>
<keyword evidence="13" id="KW-1185">Reference proteome</keyword>
<name>A0A2I2G9H0_9EURO</name>
<keyword evidence="8" id="KW-0539">Nucleus</keyword>
<sequence length="443" mass="49326">METAEPVPYEFPGHPVGAAPRRMMASNLGQNFSFYPSQTTSFPLPFHQSSSAGYGFNHVLNHHHHPHPHPGYQQFYVPGHQPVNPQPARLSSEPPPMQPIPDIRPAKNGVNRVVRDPLVKPDASSSPHRVSITQLPTNGVAARGKSPSATEIEFSTQVDVLMKTIQSKNGAPAPNTQSLPPLQQLTHGGINGLPQPYSVPQATNPRCITRVDEPTPRSVKKRKYICTLPNCGKSFAQKTHLDIHTRAHTGDKPFICKEPSCGQRFSQLGNLKTHQRRHTGEKPFSCDICQKRFAQRGNVRAHRITHEHAKPFTCLLDDCGKQFTQLGNLKSHQNKFHGPTLQGLTSKFSQLTGAEPMSAQDRKLWEYFATLYKNSNKGIKGRGKDRRISPASKSDPGFESRRRSGDGRDKTRRPSFEDSSTYTGGSSSEEEDPETYYIDREAH</sequence>
<dbReference type="GO" id="GO:0000981">
    <property type="term" value="F:DNA-binding transcription factor activity, RNA polymerase II-specific"/>
    <property type="evidence" value="ECO:0007669"/>
    <property type="project" value="TreeGrafter"/>
</dbReference>
<dbReference type="FunFam" id="3.30.160.60:FF:000125">
    <property type="entry name" value="Putative zinc finger protein 143"/>
    <property type="match status" value="1"/>
</dbReference>
<dbReference type="InterPro" id="IPR013087">
    <property type="entry name" value="Znf_C2H2_type"/>
</dbReference>
<evidence type="ECO:0000256" key="2">
    <source>
        <dbReference type="ARBA" id="ARBA00022723"/>
    </source>
</evidence>
<dbReference type="Pfam" id="PF00096">
    <property type="entry name" value="zf-C2H2"/>
    <property type="match status" value="4"/>
</dbReference>
<organism evidence="12 13">
    <name type="scientific">Aspergillus steynii IBT 23096</name>
    <dbReference type="NCBI Taxonomy" id="1392250"/>
    <lineage>
        <taxon>Eukaryota</taxon>
        <taxon>Fungi</taxon>
        <taxon>Dikarya</taxon>
        <taxon>Ascomycota</taxon>
        <taxon>Pezizomycotina</taxon>
        <taxon>Eurotiomycetes</taxon>
        <taxon>Eurotiomycetidae</taxon>
        <taxon>Eurotiales</taxon>
        <taxon>Aspergillaceae</taxon>
        <taxon>Aspergillus</taxon>
        <taxon>Aspergillus subgen. Circumdati</taxon>
    </lineage>
</organism>
<evidence type="ECO:0000256" key="9">
    <source>
        <dbReference type="PROSITE-ProRule" id="PRU00042"/>
    </source>
</evidence>
<evidence type="ECO:0000256" key="6">
    <source>
        <dbReference type="ARBA" id="ARBA00023015"/>
    </source>
</evidence>
<dbReference type="OrthoDB" id="427030at2759"/>
<dbReference type="InterPro" id="IPR036236">
    <property type="entry name" value="Znf_C2H2_sf"/>
</dbReference>
<gene>
    <name evidence="12" type="ORF">P170DRAFT_356944</name>
</gene>
<evidence type="ECO:0000256" key="10">
    <source>
        <dbReference type="SAM" id="MobiDB-lite"/>
    </source>
</evidence>
<dbReference type="FunFam" id="3.30.160.60:FF:000130">
    <property type="entry name" value="Spalt-like transcription factor 4"/>
    <property type="match status" value="1"/>
</dbReference>
<evidence type="ECO:0000256" key="1">
    <source>
        <dbReference type="ARBA" id="ARBA00004123"/>
    </source>
</evidence>
<dbReference type="VEuPathDB" id="FungiDB:P170DRAFT_356944"/>